<sequence>MQVTVDSGAFDSLWYSMIMTSVSLVLYGVYVNLFLLSMYTLSRRKTVGTTLLRIASCMLAVVGSMQLALDVAGTVTIARIFQRIVYSEVLTARSRLLLPQVESTESTTLLSAKIIAIAINNFITDLIFLYRCFVIWGYQKKPIILPGLLMLSTLIVASVGGPTHVITNVRSVTITLGATTNLVLTALTGNFLVCGGAILSFSSTGRILWIQRAASHVALDSTTRGRYTRAVTIILESGTIYCAVAILLVASALLDDEIFIVGFGIAQHLLNIIPTFTPVYIGLKNMEENQTADLERGSKLPPSQHEPLHLRRSCADVQVDL</sequence>
<keyword evidence="1" id="KW-0472">Membrane</keyword>
<feature type="transmembrane region" description="Helical" evidence="1">
    <location>
        <begin position="143"/>
        <end position="162"/>
    </location>
</feature>
<reference evidence="2" key="1">
    <citation type="submission" date="2023-03" db="EMBL/GenBank/DDBJ databases">
        <title>Massive genome expansion in bonnet fungi (Mycena s.s.) driven by repeated elements and novel gene families across ecological guilds.</title>
        <authorList>
            <consortium name="Lawrence Berkeley National Laboratory"/>
            <person name="Harder C.B."/>
            <person name="Miyauchi S."/>
            <person name="Viragh M."/>
            <person name="Kuo A."/>
            <person name="Thoen E."/>
            <person name="Andreopoulos B."/>
            <person name="Lu D."/>
            <person name="Skrede I."/>
            <person name="Drula E."/>
            <person name="Henrissat B."/>
            <person name="Morin E."/>
            <person name="Kohler A."/>
            <person name="Barry K."/>
            <person name="LaButti K."/>
            <person name="Morin E."/>
            <person name="Salamov A."/>
            <person name="Lipzen A."/>
            <person name="Mereny Z."/>
            <person name="Hegedus B."/>
            <person name="Baldrian P."/>
            <person name="Stursova M."/>
            <person name="Weitz H."/>
            <person name="Taylor A."/>
            <person name="Grigoriev I.V."/>
            <person name="Nagy L.G."/>
            <person name="Martin F."/>
            <person name="Kauserud H."/>
        </authorList>
    </citation>
    <scope>NUCLEOTIDE SEQUENCE</scope>
    <source>
        <strain evidence="2">CBHHK002</strain>
    </source>
</reference>
<accession>A0AAD6ZMT4</accession>
<keyword evidence="1" id="KW-0812">Transmembrane</keyword>
<evidence type="ECO:0000256" key="1">
    <source>
        <dbReference type="SAM" id="Phobius"/>
    </source>
</evidence>
<dbReference type="EMBL" id="JARIHO010000037">
    <property type="protein sequence ID" value="KAJ7330396.1"/>
    <property type="molecule type" value="Genomic_DNA"/>
</dbReference>
<evidence type="ECO:0000313" key="3">
    <source>
        <dbReference type="Proteomes" id="UP001218218"/>
    </source>
</evidence>
<feature type="transmembrane region" description="Helical" evidence="1">
    <location>
        <begin position="182"/>
        <end position="209"/>
    </location>
</feature>
<gene>
    <name evidence="2" type="ORF">DFH08DRAFT_313505</name>
</gene>
<feature type="transmembrane region" description="Helical" evidence="1">
    <location>
        <begin position="258"/>
        <end position="281"/>
    </location>
</feature>
<organism evidence="2 3">
    <name type="scientific">Mycena albidolilacea</name>
    <dbReference type="NCBI Taxonomy" id="1033008"/>
    <lineage>
        <taxon>Eukaryota</taxon>
        <taxon>Fungi</taxon>
        <taxon>Dikarya</taxon>
        <taxon>Basidiomycota</taxon>
        <taxon>Agaricomycotina</taxon>
        <taxon>Agaricomycetes</taxon>
        <taxon>Agaricomycetidae</taxon>
        <taxon>Agaricales</taxon>
        <taxon>Marasmiineae</taxon>
        <taxon>Mycenaceae</taxon>
        <taxon>Mycena</taxon>
    </lineage>
</organism>
<feature type="transmembrane region" description="Helical" evidence="1">
    <location>
        <begin position="12"/>
        <end position="39"/>
    </location>
</feature>
<evidence type="ECO:0000313" key="2">
    <source>
        <dbReference type="EMBL" id="KAJ7330396.1"/>
    </source>
</evidence>
<name>A0AAD6ZMT4_9AGAR</name>
<protein>
    <submittedName>
        <fullName evidence="2">Uncharacterized protein</fullName>
    </submittedName>
</protein>
<proteinExistence type="predicted"/>
<dbReference type="Proteomes" id="UP001218218">
    <property type="component" value="Unassembled WGS sequence"/>
</dbReference>
<feature type="transmembrane region" description="Helical" evidence="1">
    <location>
        <begin position="114"/>
        <end position="136"/>
    </location>
</feature>
<keyword evidence="1" id="KW-1133">Transmembrane helix</keyword>
<comment type="caution">
    <text evidence="2">The sequence shown here is derived from an EMBL/GenBank/DDBJ whole genome shotgun (WGS) entry which is preliminary data.</text>
</comment>
<feature type="transmembrane region" description="Helical" evidence="1">
    <location>
        <begin position="230"/>
        <end position="252"/>
    </location>
</feature>
<feature type="transmembrane region" description="Helical" evidence="1">
    <location>
        <begin position="51"/>
        <end position="69"/>
    </location>
</feature>
<keyword evidence="3" id="KW-1185">Reference proteome</keyword>
<dbReference type="AlphaFoldDB" id="A0AAD6ZMT4"/>